<dbReference type="PANTHER" id="PTHR46820">
    <property type="entry name" value="HISTONE-LYSINE N-METHYLTRANSFERASE SETD7"/>
    <property type="match status" value="1"/>
</dbReference>
<dbReference type="Pfam" id="PF07661">
    <property type="entry name" value="MORN_2"/>
    <property type="match status" value="14"/>
</dbReference>
<organism evidence="3 4">
    <name type="scientific">Aequorivita lipolytica</name>
    <dbReference type="NCBI Taxonomy" id="153267"/>
    <lineage>
        <taxon>Bacteria</taxon>
        <taxon>Pseudomonadati</taxon>
        <taxon>Bacteroidota</taxon>
        <taxon>Flavobacteriia</taxon>
        <taxon>Flavobacteriales</taxon>
        <taxon>Flavobacteriaceae</taxon>
        <taxon>Aequorivita</taxon>
    </lineage>
</organism>
<dbReference type="SUPFAM" id="SSF82185">
    <property type="entry name" value="Histone H3 K4-specific methyltransferase SET7/9 N-terminal domain"/>
    <property type="match status" value="6"/>
</dbReference>
<keyword evidence="4" id="KW-1185">Reference proteome</keyword>
<feature type="repeat" description="TPR" evidence="1">
    <location>
        <begin position="165"/>
        <end position="198"/>
    </location>
</feature>
<dbReference type="InterPro" id="IPR011990">
    <property type="entry name" value="TPR-like_helical_dom_sf"/>
</dbReference>
<dbReference type="RefSeq" id="WP_111814341.1">
    <property type="nucleotide sequence ID" value="NZ_CBCRZQ010000002.1"/>
</dbReference>
<dbReference type="InterPro" id="IPR019734">
    <property type="entry name" value="TPR_rpt"/>
</dbReference>
<dbReference type="GO" id="GO:0003682">
    <property type="term" value="F:chromatin binding"/>
    <property type="evidence" value="ECO:0007669"/>
    <property type="project" value="TreeGrafter"/>
</dbReference>
<keyword evidence="1" id="KW-0802">TPR repeat</keyword>
<protein>
    <submittedName>
        <fullName evidence="3">Tetratricopeptide repeat protein</fullName>
    </submittedName>
</protein>
<dbReference type="GO" id="GO:0070828">
    <property type="term" value="P:heterochromatin organization"/>
    <property type="evidence" value="ECO:0007669"/>
    <property type="project" value="TreeGrafter"/>
</dbReference>
<evidence type="ECO:0000256" key="2">
    <source>
        <dbReference type="SAM" id="SignalP"/>
    </source>
</evidence>
<dbReference type="GO" id="GO:0005694">
    <property type="term" value="C:chromosome"/>
    <property type="evidence" value="ECO:0007669"/>
    <property type="project" value="TreeGrafter"/>
</dbReference>
<feature type="chain" id="PRO_5022942213" evidence="2">
    <location>
        <begin position="19"/>
        <end position="1099"/>
    </location>
</feature>
<keyword evidence="2" id="KW-0732">Signal</keyword>
<name>A0A5C6YPH3_9FLAO</name>
<evidence type="ECO:0000313" key="4">
    <source>
        <dbReference type="Proteomes" id="UP000321945"/>
    </source>
</evidence>
<dbReference type="SUPFAM" id="SSF48452">
    <property type="entry name" value="TPR-like"/>
    <property type="match status" value="1"/>
</dbReference>
<accession>A0A5C6YPH3</accession>
<dbReference type="Proteomes" id="UP000321945">
    <property type="component" value="Unassembled WGS sequence"/>
</dbReference>
<gene>
    <name evidence="3" type="ORF">ESV24_07710</name>
</gene>
<evidence type="ECO:0000256" key="1">
    <source>
        <dbReference type="PROSITE-ProRule" id="PRU00339"/>
    </source>
</evidence>
<dbReference type="Gene3D" id="2.20.110.10">
    <property type="entry name" value="Histone H3 K4-specific methyltransferase SET7/9 N-terminal domain"/>
    <property type="match status" value="1"/>
</dbReference>
<dbReference type="InterPro" id="IPR011652">
    <property type="entry name" value="MORN_2"/>
</dbReference>
<dbReference type="SMART" id="SM00028">
    <property type="entry name" value="TPR"/>
    <property type="match status" value="3"/>
</dbReference>
<dbReference type="PANTHER" id="PTHR46820:SF1">
    <property type="entry name" value="HISTONE-LYSINE N-METHYLTRANSFERASE SETD7"/>
    <property type="match status" value="1"/>
</dbReference>
<reference evidence="3 4" key="1">
    <citation type="submission" date="2019-08" db="EMBL/GenBank/DDBJ databases">
        <title>Genome of Aequorivita lipolytica Y10-2 (type strain).</title>
        <authorList>
            <person name="Bowman J.P."/>
        </authorList>
    </citation>
    <scope>NUCLEOTIDE SEQUENCE [LARGE SCALE GENOMIC DNA]</scope>
    <source>
        <strain evidence="3 4">Y10-2</strain>
    </source>
</reference>
<dbReference type="Pfam" id="PF13432">
    <property type="entry name" value="TPR_16"/>
    <property type="match status" value="1"/>
</dbReference>
<proteinExistence type="predicted"/>
<dbReference type="Gene3D" id="3.90.930.1">
    <property type="match status" value="5"/>
</dbReference>
<dbReference type="AlphaFoldDB" id="A0A5C6YPH3"/>
<dbReference type="PROSITE" id="PS50005">
    <property type="entry name" value="TPR"/>
    <property type="match status" value="1"/>
</dbReference>
<dbReference type="EMBL" id="VORU01000005">
    <property type="protein sequence ID" value="TXD69241.1"/>
    <property type="molecule type" value="Genomic_DNA"/>
</dbReference>
<feature type="signal peptide" evidence="2">
    <location>
        <begin position="1"/>
        <end position="18"/>
    </location>
</feature>
<comment type="caution">
    <text evidence="3">The sequence shown here is derived from an EMBL/GenBank/DDBJ whole genome shotgun (WGS) entry which is preliminary data.</text>
</comment>
<evidence type="ECO:0000313" key="3">
    <source>
        <dbReference type="EMBL" id="TXD69241.1"/>
    </source>
</evidence>
<dbReference type="Gene3D" id="1.25.40.10">
    <property type="entry name" value="Tetratricopeptide repeat domain"/>
    <property type="match status" value="1"/>
</dbReference>
<dbReference type="OrthoDB" id="7342920at2"/>
<sequence length="1099" mass="126486">MKKYILLALGLFSFAAIGQEKLDITDLDEINNSIALKSQEEDYDGVLEVLEKINKNDTTYASSLIRKSYYLMALERYEDANATIDEGLAMKVGDLKSSFYQNKTVLFIKQEKFEKAITAADEGLAVFPANHILLYNKAVALQGRGLLKEAVKALEQVIAMSPFYAKAYIQLGSIYYAQERPTQALMAYNLALMVEPDGESSFERLKAINTMFSSENENKRTPDLVLSEDDKAFDDIDLIISNRIALNKNYKIDNDLDFELTKQNHALLVKLEDYKGKGGFWSEKVVPFFQWIQDSKNFDAFSYTISYSIENEKFKKIVEKKTKEVKEFIRVAIPAWTTITRTDNKALSSDKTVQYVYDGSSLSLSAMGTMEGDEKQTGDWFYFNEQGRMVTEAHYDGNGERTGNWKWYNDHLELRESAIYKDGELEGKNTIFYPNGQLSIKAFYKDGELNGEYLYYNEKGALKQKKYYEAGKLTGTFTSYFSVGEEIPEFIIPYKEDEVQEKASEYYANGKLYSEIPFQDGNRHGKEKTFHLNGNVLNEFTYVDGKLQGSYKSYHKNGKISEVGTYEEDLLQGSYTSYYPDETLKSEARYVDNSLDGSFTFYDYDGKKYYNYTYKRGDIIDYRFFNKKGEVLKEGKKRGGEFYYNGFAANGNLTSEGLYDVSGGRKGEWKYYGQNGNLMAKGTFEDDLTKGIYTSYFPNGTTEWIGNYRNDTLTGYYANNHKNGNIENQGGYKNGLQQGEWRFYYTDGSLKSVNFFHKGDFQGEQEYYGIDGKLTNTALYDHDNLISETFYDRDGKQFQIINYKPSKEDTLLIFKHYNGKTLTETSFIHGIKHGAYNSYFFDGKIENEGKYLNGSQNGAWTWYFENGKPKIVANYVLGSRDGEFVRYYENGQIEDSNFFELGDPVGTWKSYYEDGTLYTKTTYLNGEEHGRKEFYSPTGKLQLIRFYDYGTLIGYSYSDKDGKELAMIPIANETVKITAYYDNGKVSRELEFKNGQYAGAYKTYFYNGQLKEEFEHENGEYQGPTISYYANGNIKERQDYIIGELHGKETKYYEDGTLKEEAFYKNGIQTGNATSYDKTGKKTKSEDYFNGKIYAQQTF</sequence>